<accession>A0ACC0CSI6</accession>
<organism evidence="1 2">
    <name type="scientific">Hypoxylon rubiginosum</name>
    <dbReference type="NCBI Taxonomy" id="110542"/>
    <lineage>
        <taxon>Eukaryota</taxon>
        <taxon>Fungi</taxon>
        <taxon>Dikarya</taxon>
        <taxon>Ascomycota</taxon>
        <taxon>Pezizomycotina</taxon>
        <taxon>Sordariomycetes</taxon>
        <taxon>Xylariomycetidae</taxon>
        <taxon>Xylariales</taxon>
        <taxon>Hypoxylaceae</taxon>
        <taxon>Hypoxylon</taxon>
    </lineage>
</organism>
<dbReference type="EMBL" id="MU394353">
    <property type="protein sequence ID" value="KAI6083389.1"/>
    <property type="molecule type" value="Genomic_DNA"/>
</dbReference>
<evidence type="ECO:0000313" key="2">
    <source>
        <dbReference type="Proteomes" id="UP001497680"/>
    </source>
</evidence>
<protein>
    <submittedName>
        <fullName evidence="1">Uncharacterized protein</fullName>
    </submittedName>
</protein>
<keyword evidence="2" id="KW-1185">Reference proteome</keyword>
<gene>
    <name evidence="1" type="ORF">F4821DRAFT_263002</name>
</gene>
<comment type="caution">
    <text evidence="1">The sequence shown here is derived from an EMBL/GenBank/DDBJ whole genome shotgun (WGS) entry which is preliminary data.</text>
</comment>
<evidence type="ECO:0000313" key="1">
    <source>
        <dbReference type="EMBL" id="KAI6083389.1"/>
    </source>
</evidence>
<sequence>MVGSLLKALEKDAVNIRRKMQVLRDEIATGTTARFSRPIAYRMIRPLARFHDGYRSIDEMVLNSNSLEALSRLSYGSVKRGGNFHTHPAIIDSLTQSCAFAMNCNDNTDLDIEVFMNYGADKLWRGDVLIFQGEKVVASFKGIVIQGVPRRVLKVILSIESGNGSKSQKQPAVQKKEPTSLTVPTVSHVSRNAAPVSEEQDGSKIAQALSIIAEESGITVTDMTDNTVFSDVGIDSLLGLTISARFKEEIDVNLDFNSLFYEYPTVRDVKTLLGGSKASATLSTTEAITLGTNTPGSGTTTPRSGITGATTPVVDEDSLDVNGVDF</sequence>
<proteinExistence type="predicted"/>
<reference evidence="1 2" key="1">
    <citation type="journal article" date="2022" name="New Phytol.">
        <title>Ecological generalism drives hyperdiversity of secondary metabolite gene clusters in xylarialean endophytes.</title>
        <authorList>
            <person name="Franco M.E.E."/>
            <person name="Wisecaver J.H."/>
            <person name="Arnold A.E."/>
            <person name="Ju Y.M."/>
            <person name="Slot J.C."/>
            <person name="Ahrendt S."/>
            <person name="Moore L.P."/>
            <person name="Eastman K.E."/>
            <person name="Scott K."/>
            <person name="Konkel Z."/>
            <person name="Mondo S.J."/>
            <person name="Kuo A."/>
            <person name="Hayes R.D."/>
            <person name="Haridas S."/>
            <person name="Andreopoulos B."/>
            <person name="Riley R."/>
            <person name="LaButti K."/>
            <person name="Pangilinan J."/>
            <person name="Lipzen A."/>
            <person name="Amirebrahimi M."/>
            <person name="Yan J."/>
            <person name="Adam C."/>
            <person name="Keymanesh K."/>
            <person name="Ng V."/>
            <person name="Louie K."/>
            <person name="Northen T."/>
            <person name="Drula E."/>
            <person name="Henrissat B."/>
            <person name="Hsieh H.M."/>
            <person name="Youens-Clark K."/>
            <person name="Lutzoni F."/>
            <person name="Miadlikowska J."/>
            <person name="Eastwood D.C."/>
            <person name="Hamelin R.C."/>
            <person name="Grigoriev I.V."/>
            <person name="U'Ren J.M."/>
        </authorList>
    </citation>
    <scope>NUCLEOTIDE SEQUENCE [LARGE SCALE GENOMIC DNA]</scope>
    <source>
        <strain evidence="1 2">ER1909</strain>
    </source>
</reference>
<name>A0ACC0CSI6_9PEZI</name>
<dbReference type="Proteomes" id="UP001497680">
    <property type="component" value="Unassembled WGS sequence"/>
</dbReference>